<organism evidence="5 6">
    <name type="scientific">Cylicocyclus nassatus</name>
    <name type="common">Nematode worm</name>
    <dbReference type="NCBI Taxonomy" id="53992"/>
    <lineage>
        <taxon>Eukaryota</taxon>
        <taxon>Metazoa</taxon>
        <taxon>Ecdysozoa</taxon>
        <taxon>Nematoda</taxon>
        <taxon>Chromadorea</taxon>
        <taxon>Rhabditida</taxon>
        <taxon>Rhabditina</taxon>
        <taxon>Rhabditomorpha</taxon>
        <taxon>Strongyloidea</taxon>
        <taxon>Strongylidae</taxon>
        <taxon>Cylicocyclus</taxon>
    </lineage>
</organism>
<keyword evidence="2" id="KW-0808">Transferase</keyword>
<dbReference type="GO" id="GO:0032259">
    <property type="term" value="P:methylation"/>
    <property type="evidence" value="ECO:0007669"/>
    <property type="project" value="UniProtKB-KW"/>
</dbReference>
<dbReference type="GO" id="GO:0005739">
    <property type="term" value="C:mitochondrion"/>
    <property type="evidence" value="ECO:0007669"/>
    <property type="project" value="TreeGrafter"/>
</dbReference>
<dbReference type="GO" id="GO:0061542">
    <property type="term" value="F:3-demethylubiquinol 3-O-methyltransferase activity"/>
    <property type="evidence" value="ECO:0007669"/>
    <property type="project" value="InterPro"/>
</dbReference>
<sequence>MKSGLHSLNGLRVPWILQNLNEEDASVVDVGCGGGLLSIPLARAGLRVTGIDATEGAVNAARDALKSRPLQIAGVSDRITYHCATVESFSEEHEDEFDAVVASEIVEHVADLDAFVGGCARLAKPGAPLFFTTINRTLASRVLAIWVAENVVKVVPRGVHQYEKFVEPRELTELLERHGCNVRVINGFMYNPFTNHWSWCRSTAVNYGCLAIKN</sequence>
<dbReference type="EMBL" id="CATQJL010000305">
    <property type="protein sequence ID" value="CAJ0602540.1"/>
    <property type="molecule type" value="Genomic_DNA"/>
</dbReference>
<dbReference type="Pfam" id="PF13489">
    <property type="entry name" value="Methyltransf_23"/>
    <property type="match status" value="1"/>
</dbReference>
<dbReference type="PANTHER" id="PTHR43464:SF19">
    <property type="entry name" value="UBIQUINONE BIOSYNTHESIS O-METHYLTRANSFERASE, MITOCHONDRIAL"/>
    <property type="match status" value="1"/>
</dbReference>
<keyword evidence="6" id="KW-1185">Reference proteome</keyword>
<accession>A0AA36M9L7</accession>
<dbReference type="SUPFAM" id="SSF53335">
    <property type="entry name" value="S-adenosyl-L-methionine-dependent methyltransferases"/>
    <property type="match status" value="1"/>
</dbReference>
<keyword evidence="4" id="KW-0949">S-adenosyl-L-methionine</keyword>
<keyword evidence="1" id="KW-0489">Methyltransferase</keyword>
<dbReference type="AlphaFoldDB" id="A0AA36M9L7"/>
<dbReference type="InterPro" id="IPR029063">
    <property type="entry name" value="SAM-dependent_MTases_sf"/>
</dbReference>
<reference evidence="5" key="1">
    <citation type="submission" date="2023-07" db="EMBL/GenBank/DDBJ databases">
        <authorList>
            <consortium name="CYATHOMIX"/>
        </authorList>
    </citation>
    <scope>NUCLEOTIDE SEQUENCE</scope>
    <source>
        <strain evidence="5">N/A</strain>
    </source>
</reference>
<evidence type="ECO:0000256" key="1">
    <source>
        <dbReference type="ARBA" id="ARBA00022603"/>
    </source>
</evidence>
<proteinExistence type="predicted"/>
<gene>
    <name evidence="5" type="ORF">CYNAS_LOCUS14523</name>
</gene>
<comment type="caution">
    <text evidence="5">The sequence shown here is derived from an EMBL/GenBank/DDBJ whole genome shotgun (WGS) entry which is preliminary data.</text>
</comment>
<dbReference type="PANTHER" id="PTHR43464">
    <property type="entry name" value="METHYLTRANSFERASE"/>
    <property type="match status" value="1"/>
</dbReference>
<protein>
    <recommendedName>
        <fullName evidence="7">3-demethylubiquinol 3-O-methyltransferase</fullName>
    </recommendedName>
</protein>
<keyword evidence="3" id="KW-0831">Ubiquinone biosynthesis</keyword>
<dbReference type="CDD" id="cd02440">
    <property type="entry name" value="AdoMet_MTases"/>
    <property type="match status" value="1"/>
</dbReference>
<evidence type="ECO:0000256" key="2">
    <source>
        <dbReference type="ARBA" id="ARBA00022679"/>
    </source>
</evidence>
<dbReference type="InterPro" id="IPR010233">
    <property type="entry name" value="UbiG_MeTrfase"/>
</dbReference>
<dbReference type="GO" id="GO:0010420">
    <property type="term" value="F:polyprenyldihydroxybenzoate methyltransferase activity"/>
    <property type="evidence" value="ECO:0007669"/>
    <property type="project" value="InterPro"/>
</dbReference>
<name>A0AA36M9L7_CYLNA</name>
<evidence type="ECO:0000256" key="3">
    <source>
        <dbReference type="ARBA" id="ARBA00022688"/>
    </source>
</evidence>
<dbReference type="NCBIfam" id="TIGR01983">
    <property type="entry name" value="UbiG"/>
    <property type="match status" value="1"/>
</dbReference>
<evidence type="ECO:0000313" key="5">
    <source>
        <dbReference type="EMBL" id="CAJ0602540.1"/>
    </source>
</evidence>
<evidence type="ECO:0000256" key="4">
    <source>
        <dbReference type="ARBA" id="ARBA00022691"/>
    </source>
</evidence>
<dbReference type="Proteomes" id="UP001176961">
    <property type="component" value="Unassembled WGS sequence"/>
</dbReference>
<evidence type="ECO:0000313" key="6">
    <source>
        <dbReference type="Proteomes" id="UP001176961"/>
    </source>
</evidence>
<evidence type="ECO:0008006" key="7">
    <source>
        <dbReference type="Google" id="ProtNLM"/>
    </source>
</evidence>
<dbReference type="Gene3D" id="3.40.50.150">
    <property type="entry name" value="Vaccinia Virus protein VP39"/>
    <property type="match status" value="1"/>
</dbReference>